<dbReference type="PANTHER" id="PTHR11571">
    <property type="entry name" value="GLUTATHIONE S-TRANSFERASE"/>
    <property type="match status" value="1"/>
</dbReference>
<gene>
    <name evidence="3" type="ORF">MGWOODY_XGa1014</name>
</gene>
<dbReference type="PROSITE" id="PS50404">
    <property type="entry name" value="GST_NTER"/>
    <property type="match status" value="1"/>
</dbReference>
<evidence type="ECO:0008006" key="4">
    <source>
        <dbReference type="Google" id="ProtNLM"/>
    </source>
</evidence>
<feature type="domain" description="GST N-terminal" evidence="1">
    <location>
        <begin position="5"/>
        <end position="86"/>
    </location>
</feature>
<dbReference type="InterPro" id="IPR004046">
    <property type="entry name" value="GST_C"/>
</dbReference>
<evidence type="ECO:0000259" key="1">
    <source>
        <dbReference type="PROSITE" id="PS50404"/>
    </source>
</evidence>
<dbReference type="Gene3D" id="1.20.1050.10">
    <property type="match status" value="1"/>
</dbReference>
<feature type="domain" description="GST C-terminal" evidence="2">
    <location>
        <begin position="88"/>
        <end position="219"/>
    </location>
</feature>
<dbReference type="Gene3D" id="3.40.30.10">
    <property type="entry name" value="Glutaredoxin"/>
    <property type="match status" value="1"/>
</dbReference>
<dbReference type="Pfam" id="PF14497">
    <property type="entry name" value="GST_C_3"/>
    <property type="match status" value="1"/>
</dbReference>
<dbReference type="SFLD" id="SFLDS00019">
    <property type="entry name" value="Glutathione_Transferase_(cytos"/>
    <property type="match status" value="1"/>
</dbReference>
<organism evidence="3">
    <name type="scientific">hydrothermal vent metagenome</name>
    <dbReference type="NCBI Taxonomy" id="652676"/>
    <lineage>
        <taxon>unclassified sequences</taxon>
        <taxon>metagenomes</taxon>
        <taxon>ecological metagenomes</taxon>
    </lineage>
</organism>
<dbReference type="InterPro" id="IPR004045">
    <property type="entry name" value="Glutathione_S-Trfase_N"/>
</dbReference>
<dbReference type="PROSITE" id="PS50405">
    <property type="entry name" value="GST_CTER"/>
    <property type="match status" value="1"/>
</dbReference>
<proteinExistence type="predicted"/>
<reference evidence="3" key="1">
    <citation type="submission" date="2015-10" db="EMBL/GenBank/DDBJ databases">
        <authorList>
            <person name="Gilbert D.G."/>
        </authorList>
    </citation>
    <scope>NUCLEOTIDE SEQUENCE</scope>
</reference>
<sequence>MTELPRLQLIYFKLRALAEAPQMMMHYANVPYTYEMAWDFYGKPWAEAKPEVAFGQLPVLVVDNHTYIWQSGAITRYVATLTGTIPDDPLLAAQVDAVFDSTQELFPPLNPTVNVTAGDVHEQRKQTFLDSFPPTLMNFAKQLERKDDGPFFFGAKPYYCDFSAYHHFSLAQILKADILDPHASVLHFMAAVESLPGVSEYLASRPELIDVGTEPKLVINGIAEPTGVKAGA</sequence>
<dbReference type="InterPro" id="IPR010987">
    <property type="entry name" value="Glutathione-S-Trfase_C-like"/>
</dbReference>
<name>A0A170PQK5_9ZZZZ</name>
<accession>A0A170PQK5</accession>
<evidence type="ECO:0000259" key="2">
    <source>
        <dbReference type="PROSITE" id="PS50405"/>
    </source>
</evidence>
<dbReference type="Pfam" id="PF02798">
    <property type="entry name" value="GST_N"/>
    <property type="match status" value="1"/>
</dbReference>
<dbReference type="GO" id="GO:0004364">
    <property type="term" value="F:glutathione transferase activity"/>
    <property type="evidence" value="ECO:0007669"/>
    <property type="project" value="TreeGrafter"/>
</dbReference>
<dbReference type="GO" id="GO:0006749">
    <property type="term" value="P:glutathione metabolic process"/>
    <property type="evidence" value="ECO:0007669"/>
    <property type="project" value="TreeGrafter"/>
</dbReference>
<protein>
    <recommendedName>
        <fullName evidence="4">Glutathione S-transferase</fullName>
    </recommendedName>
</protein>
<dbReference type="SUPFAM" id="SSF52833">
    <property type="entry name" value="Thioredoxin-like"/>
    <property type="match status" value="1"/>
</dbReference>
<dbReference type="InterPro" id="IPR050213">
    <property type="entry name" value="GST_superfamily"/>
</dbReference>
<dbReference type="InterPro" id="IPR036249">
    <property type="entry name" value="Thioredoxin-like_sf"/>
</dbReference>
<dbReference type="InterPro" id="IPR036282">
    <property type="entry name" value="Glutathione-S-Trfase_C_sf"/>
</dbReference>
<dbReference type="AlphaFoldDB" id="A0A170PQK5"/>
<dbReference type="CDD" id="cd03039">
    <property type="entry name" value="GST_N_Sigma_like"/>
    <property type="match status" value="1"/>
</dbReference>
<dbReference type="SUPFAM" id="SSF47616">
    <property type="entry name" value="GST C-terminal domain-like"/>
    <property type="match status" value="1"/>
</dbReference>
<evidence type="ECO:0000313" key="3">
    <source>
        <dbReference type="EMBL" id="CUS50120.1"/>
    </source>
</evidence>
<dbReference type="EMBL" id="CZRL01000010">
    <property type="protein sequence ID" value="CUS50120.1"/>
    <property type="molecule type" value="Genomic_DNA"/>
</dbReference>
<dbReference type="InterPro" id="IPR040079">
    <property type="entry name" value="Glutathione_S-Trfase"/>
</dbReference>